<proteinExistence type="predicted"/>
<keyword evidence="1" id="KW-0812">Transmembrane</keyword>
<protein>
    <submittedName>
        <fullName evidence="2">Unannotated protein</fullName>
    </submittedName>
</protein>
<evidence type="ECO:0000313" key="2">
    <source>
        <dbReference type="EMBL" id="CAB4707270.1"/>
    </source>
</evidence>
<name>A0A6J6Q6E4_9ZZZZ</name>
<keyword evidence="1" id="KW-0472">Membrane</keyword>
<sequence>MTIGSILLDAASDGRNVIVGMLLVGLFFLAVIGVGEFVRISNHRRHERKSARPL</sequence>
<evidence type="ECO:0000256" key="1">
    <source>
        <dbReference type="SAM" id="Phobius"/>
    </source>
</evidence>
<reference evidence="2" key="1">
    <citation type="submission" date="2020-05" db="EMBL/GenBank/DDBJ databases">
        <authorList>
            <person name="Chiriac C."/>
            <person name="Salcher M."/>
            <person name="Ghai R."/>
            <person name="Kavagutti S V."/>
        </authorList>
    </citation>
    <scope>NUCLEOTIDE SEQUENCE</scope>
</reference>
<accession>A0A6J6Q6E4</accession>
<gene>
    <name evidence="2" type="ORF">UFOPK2399_01753</name>
</gene>
<dbReference type="AlphaFoldDB" id="A0A6J6Q6E4"/>
<dbReference type="EMBL" id="CAEZXP010000007">
    <property type="protein sequence ID" value="CAB4707270.1"/>
    <property type="molecule type" value="Genomic_DNA"/>
</dbReference>
<feature type="transmembrane region" description="Helical" evidence="1">
    <location>
        <begin position="17"/>
        <end position="38"/>
    </location>
</feature>
<organism evidence="2">
    <name type="scientific">freshwater metagenome</name>
    <dbReference type="NCBI Taxonomy" id="449393"/>
    <lineage>
        <taxon>unclassified sequences</taxon>
        <taxon>metagenomes</taxon>
        <taxon>ecological metagenomes</taxon>
    </lineage>
</organism>
<keyword evidence="1" id="KW-1133">Transmembrane helix</keyword>